<evidence type="ECO:0000259" key="11">
    <source>
        <dbReference type="PROSITE" id="PS51126"/>
    </source>
</evidence>
<dbReference type="SMART" id="SM01132">
    <property type="entry name" value="DIL"/>
    <property type="match status" value="1"/>
</dbReference>
<evidence type="ECO:0000256" key="4">
    <source>
        <dbReference type="ARBA" id="ARBA00023054"/>
    </source>
</evidence>
<dbReference type="PROSITE" id="PS50096">
    <property type="entry name" value="IQ"/>
    <property type="match status" value="3"/>
</dbReference>
<dbReference type="GO" id="GO:0051015">
    <property type="term" value="F:actin filament binding"/>
    <property type="evidence" value="ECO:0007669"/>
    <property type="project" value="TreeGrafter"/>
</dbReference>
<dbReference type="SMART" id="SM00242">
    <property type="entry name" value="MYSc"/>
    <property type="match status" value="1"/>
</dbReference>
<dbReference type="Gene3D" id="1.20.5.190">
    <property type="match status" value="2"/>
</dbReference>
<dbReference type="SMART" id="SM00015">
    <property type="entry name" value="IQ"/>
    <property type="match status" value="4"/>
</dbReference>
<dbReference type="GO" id="GO:0000146">
    <property type="term" value="F:microfilament motor activity"/>
    <property type="evidence" value="ECO:0007669"/>
    <property type="project" value="TreeGrafter"/>
</dbReference>
<evidence type="ECO:0000256" key="3">
    <source>
        <dbReference type="ARBA" id="ARBA00022840"/>
    </source>
</evidence>
<dbReference type="Gene3D" id="1.10.10.820">
    <property type="match status" value="1"/>
</dbReference>
<keyword evidence="4 9" id="KW-0175">Coiled coil</keyword>
<name>A0A9P7BU82_RHIOR</name>
<dbReference type="Gene3D" id="1.20.58.530">
    <property type="match status" value="1"/>
</dbReference>
<dbReference type="PRINTS" id="PR00193">
    <property type="entry name" value="MYOSINHEAVY"/>
</dbReference>
<dbReference type="InterPro" id="IPR002710">
    <property type="entry name" value="Dilute_dom"/>
</dbReference>
<evidence type="ECO:0000256" key="10">
    <source>
        <dbReference type="SAM" id="MobiDB-lite"/>
    </source>
</evidence>
<dbReference type="GO" id="GO:0005524">
    <property type="term" value="F:ATP binding"/>
    <property type="evidence" value="ECO:0007669"/>
    <property type="project" value="UniProtKB-UniRule"/>
</dbReference>
<dbReference type="PANTHER" id="PTHR13140:SF706">
    <property type="entry name" value="DILUTE CLASS UNCONVENTIONAL MYOSIN, ISOFORM C"/>
    <property type="match status" value="1"/>
</dbReference>
<dbReference type="Pfam" id="PF00063">
    <property type="entry name" value="Myosin_head"/>
    <property type="match status" value="1"/>
</dbReference>
<feature type="binding site" evidence="8">
    <location>
        <begin position="180"/>
        <end position="187"/>
    </location>
    <ligand>
        <name>ATP</name>
        <dbReference type="ChEBI" id="CHEBI:30616"/>
    </ligand>
</feature>
<dbReference type="PROSITE" id="PS51456">
    <property type="entry name" value="MYOSIN_MOTOR"/>
    <property type="match status" value="1"/>
</dbReference>
<dbReference type="InterPro" id="IPR027417">
    <property type="entry name" value="P-loop_NTPase"/>
</dbReference>
<dbReference type="GO" id="GO:0016020">
    <property type="term" value="C:membrane"/>
    <property type="evidence" value="ECO:0007669"/>
    <property type="project" value="TreeGrafter"/>
</dbReference>
<dbReference type="Gene3D" id="1.20.120.720">
    <property type="entry name" value="Myosin VI head, motor domain, U50 subdomain"/>
    <property type="match status" value="1"/>
</dbReference>
<dbReference type="Proteomes" id="UP000716291">
    <property type="component" value="Unassembled WGS sequence"/>
</dbReference>
<evidence type="ECO:0000256" key="9">
    <source>
        <dbReference type="SAM" id="Coils"/>
    </source>
</evidence>
<feature type="domain" description="Myosin motor" evidence="12">
    <location>
        <begin position="87"/>
        <end position="784"/>
    </location>
</feature>
<sequence length="1562" mass="180261">MASSLSSGVSQALQVYIKGTKAWFEDPKEAWVSATVISKEESATGVKITFENDKDNGRQHVFESTFALLEKQKGENLPPLKNPSRLENIDDLTNLTYLNEPSVLDTIRTRYLQRNIYTYSGIVLIAANPFARVPLYDPEVIQQYSGKRRGELDPHLFAIAEDAYRFMIREKANQTVVVSGESGAGKTVSATHIMRYFATADDKESGKVKDTSQGMTEVEEQIMATNPIMEAFGNAKTTRNNNSSRFGKYIEIQFDAKNNIVGAKIRTYLLERSRLIFQPETERNYHIFYQLCLGASAAERKELELGEWNTFHYLNQSGTGTIPGVDDVAEFELTQKSLSLVGISNEQQSQIFKLLAALLHIGNIEVGGRSDASIPDADPALLIVTKLLGIKTAEFKKWLTRRQIITRSDKIVKNLSIVQSLVVRDSVAKYIYANLFEWLVKVVNDSLSCQEEGKARTFIGVLDIYGFEHFKKNSFEQFCINYANEKLQQQFNQHVFKLEQEEYIKEKIEWKFIEFSDNQKCIEVIEAKLGILSLLDEESRMPSGTDQGFCNKLFSNFSDPKYKNYFKKPRFSNSAFTVVHYAHDVEYDSEGFIDKNKDTVPDELLNLLQTANNSFLVEMLQTATAAATATAQEAKPAPVKKVGMAAAKKPTLGSIFKLSLISLMDTINKTNVHYIRCIKPNEAKVAWGFESNMVLSQLRACGVLETIRISCAGYPSRWSFPEFAERFYALVSSKYWYPKLQPDINELCRVILQKCVPEKDKYQIGLTKIFFRAGQLAYLEKCRRERWDECTILVQKNAKRLIVRIQYLRKLDLISRLQRVGRQKMGVRKLEIARQTKAVVKIQAEWRRYNQRKRFLRQCAFIVQLQTASRSYIMRRKFVHIRQHLAATKIQSLLRGWAVRKQYLAKRNYMIRVQACIRRRLAHKKLLMLKEGARSTERFKDVPYSLENKMDEVTRHVSQNRDEKDQMRVKTKELEVQVNSWIDKYDTIDKKAKDIETKFDKPSGYESELASMKHQHSSLKTDYDTSIDRINKQNSEIARLGEDLNRQKEEIFRLKRLSNPRHHKPYTGADDGDVAELKSQIMALKSQLSQSLKQYPKYQSSINTNNNPQRNGRRGRSADPRLAMAPARTGKKIIYAEPKQMIPKKVGQPVNLDMRNPEAAMAQLLRNNGEVLENELVQGLIHTLRIVPPGTHKFPAREEVFYPTHIIGKYVTQMWRLGYLLESERLLFRVMGIVQQECASFAEENTIVPCAYWLSNTSELLSLIYSVEQELEKEMQSSQRRLAVSWNDIEKQTTNIKYELQCVQDSIYYHWLTELKKALSKMVIPAVIETQSLPGFTINDSSRMFGRMMSNSNQQPYSLDDLLDFMNRVYSTMISYYVDHYIMEQVVSEMLKYIGITAFNDLIMRRNFNSWKRAMQIQYNITRLEEWCKTNHIAQATNQLEHLTQAIKLLQLKKSTVEDIKIIYDICWFLAPTQIQQLIQNYSIADYEEPISNEILRTVASRVSNSDTGNVILLDNASLEENDFDLPEPRIVDISSYIPDYLNIQNVQNFIVLTNLFEQRKN</sequence>
<organism evidence="13 14">
    <name type="scientific">Rhizopus oryzae</name>
    <name type="common">Mucormycosis agent</name>
    <name type="synonym">Rhizopus arrhizus var. delemar</name>
    <dbReference type="NCBI Taxonomy" id="64495"/>
    <lineage>
        <taxon>Eukaryota</taxon>
        <taxon>Fungi</taxon>
        <taxon>Fungi incertae sedis</taxon>
        <taxon>Mucoromycota</taxon>
        <taxon>Mucoromycotina</taxon>
        <taxon>Mucoromycetes</taxon>
        <taxon>Mucorales</taxon>
        <taxon>Mucorineae</taxon>
        <taxon>Rhizopodaceae</taxon>
        <taxon>Rhizopus</taxon>
    </lineage>
</organism>
<dbReference type="InterPro" id="IPR001609">
    <property type="entry name" value="Myosin_head_motor_dom-like"/>
</dbReference>
<dbReference type="CDD" id="cd01380">
    <property type="entry name" value="MYSc_Myo5"/>
    <property type="match status" value="1"/>
</dbReference>
<dbReference type="InterPro" id="IPR036961">
    <property type="entry name" value="Kinesin_motor_dom_sf"/>
</dbReference>
<evidence type="ECO:0000256" key="7">
    <source>
        <dbReference type="ARBA" id="ARBA00023203"/>
    </source>
</evidence>
<dbReference type="InterPro" id="IPR000048">
    <property type="entry name" value="IQ_motif_EF-hand-BS"/>
</dbReference>
<dbReference type="PANTHER" id="PTHR13140">
    <property type="entry name" value="MYOSIN"/>
    <property type="match status" value="1"/>
</dbReference>
<dbReference type="Gene3D" id="1.10.287.1490">
    <property type="match status" value="1"/>
</dbReference>
<dbReference type="EMBL" id="JAANQT010000508">
    <property type="protein sequence ID" value="KAG1310438.1"/>
    <property type="molecule type" value="Genomic_DNA"/>
</dbReference>
<comment type="similarity">
    <text evidence="1 8">Belongs to the TRAFAC class myosin-kinesin ATPase superfamily. Myosin family.</text>
</comment>
<evidence type="ECO:0000313" key="14">
    <source>
        <dbReference type="Proteomes" id="UP000716291"/>
    </source>
</evidence>
<protein>
    <submittedName>
        <fullName evidence="13">Uncharacterized protein</fullName>
    </submittedName>
</protein>
<feature type="domain" description="Dilute" evidence="11">
    <location>
        <begin position="1224"/>
        <end position="1505"/>
    </location>
</feature>
<keyword evidence="14" id="KW-1185">Reference proteome</keyword>
<feature type="region of interest" description="Disordered" evidence="10">
    <location>
        <begin position="1099"/>
        <end position="1121"/>
    </location>
</feature>
<comment type="caution">
    <text evidence="13">The sequence shown here is derived from an EMBL/GenBank/DDBJ whole genome shotgun (WGS) entry which is preliminary data.</text>
</comment>
<dbReference type="PROSITE" id="PS51126">
    <property type="entry name" value="DILUTE"/>
    <property type="match status" value="1"/>
</dbReference>
<keyword evidence="3 8" id="KW-0067">ATP-binding</keyword>
<dbReference type="Pfam" id="PF01843">
    <property type="entry name" value="DIL"/>
    <property type="match status" value="1"/>
</dbReference>
<dbReference type="Pfam" id="PF00612">
    <property type="entry name" value="IQ"/>
    <property type="match status" value="2"/>
</dbReference>
<feature type="region of interest" description="Actin-binding" evidence="8">
    <location>
        <begin position="660"/>
        <end position="682"/>
    </location>
</feature>
<evidence type="ECO:0000256" key="5">
    <source>
        <dbReference type="ARBA" id="ARBA00023123"/>
    </source>
</evidence>
<evidence type="ECO:0000256" key="6">
    <source>
        <dbReference type="ARBA" id="ARBA00023175"/>
    </source>
</evidence>
<reference evidence="13" key="1">
    <citation type="journal article" date="2020" name="Microb. Genom.">
        <title>Genetic diversity of clinical and environmental Mucorales isolates obtained from an investigation of mucormycosis cases among solid organ transplant recipients.</title>
        <authorList>
            <person name="Nguyen M.H."/>
            <person name="Kaul D."/>
            <person name="Muto C."/>
            <person name="Cheng S.J."/>
            <person name="Richter R.A."/>
            <person name="Bruno V.M."/>
            <person name="Liu G."/>
            <person name="Beyhan S."/>
            <person name="Sundermann A.J."/>
            <person name="Mounaud S."/>
            <person name="Pasculle A.W."/>
            <person name="Nierman W.C."/>
            <person name="Driscoll E."/>
            <person name="Cumbie R."/>
            <person name="Clancy C.J."/>
            <person name="Dupont C.L."/>
        </authorList>
    </citation>
    <scope>NUCLEOTIDE SEQUENCE</scope>
    <source>
        <strain evidence="13">GL11</strain>
    </source>
</reference>
<dbReference type="GO" id="GO:0007015">
    <property type="term" value="P:actin filament organization"/>
    <property type="evidence" value="ECO:0007669"/>
    <property type="project" value="TreeGrafter"/>
</dbReference>
<evidence type="ECO:0000256" key="2">
    <source>
        <dbReference type="ARBA" id="ARBA00022741"/>
    </source>
</evidence>
<keyword evidence="5 8" id="KW-0518">Myosin</keyword>
<dbReference type="Gene3D" id="1.20.5.4820">
    <property type="match status" value="1"/>
</dbReference>
<evidence type="ECO:0000259" key="12">
    <source>
        <dbReference type="PROSITE" id="PS51456"/>
    </source>
</evidence>
<keyword evidence="7 8" id="KW-0009">Actin-binding</keyword>
<dbReference type="InterPro" id="IPR036103">
    <property type="entry name" value="MYSc_Myo5"/>
</dbReference>
<evidence type="ECO:0000313" key="13">
    <source>
        <dbReference type="EMBL" id="KAG1310438.1"/>
    </source>
</evidence>
<evidence type="ECO:0000256" key="1">
    <source>
        <dbReference type="ARBA" id="ARBA00008314"/>
    </source>
</evidence>
<gene>
    <name evidence="13" type="ORF">G6F64_004558</name>
</gene>
<evidence type="ECO:0000256" key="8">
    <source>
        <dbReference type="PROSITE-ProRule" id="PRU00782"/>
    </source>
</evidence>
<keyword evidence="6 8" id="KW-0505">Motor protein</keyword>
<dbReference type="Gene3D" id="3.40.850.10">
    <property type="entry name" value="Kinesin motor domain"/>
    <property type="match status" value="1"/>
</dbReference>
<proteinExistence type="inferred from homology"/>
<feature type="coiled-coil region" evidence="9">
    <location>
        <begin position="1030"/>
        <end position="1094"/>
    </location>
</feature>
<dbReference type="SUPFAM" id="SSF52540">
    <property type="entry name" value="P-loop containing nucleoside triphosphate hydrolases"/>
    <property type="match status" value="2"/>
</dbReference>
<keyword evidence="2 8" id="KW-0547">Nucleotide-binding</keyword>
<dbReference type="FunFam" id="1.10.10.820:FF:000001">
    <property type="entry name" value="Myosin heavy chain"/>
    <property type="match status" value="1"/>
</dbReference>
<accession>A0A9P7BU82</accession>
<dbReference type="GO" id="GO:0016459">
    <property type="term" value="C:myosin complex"/>
    <property type="evidence" value="ECO:0007669"/>
    <property type="project" value="UniProtKB-KW"/>
</dbReference>
<dbReference type="GO" id="GO:0005737">
    <property type="term" value="C:cytoplasm"/>
    <property type="evidence" value="ECO:0007669"/>
    <property type="project" value="TreeGrafter"/>
</dbReference>